<dbReference type="InterPro" id="IPR010994">
    <property type="entry name" value="RuvA_2-like"/>
</dbReference>
<dbReference type="NCBIfam" id="TIGR00575">
    <property type="entry name" value="dnlj"/>
    <property type="match status" value="1"/>
</dbReference>
<dbReference type="InterPro" id="IPR003583">
    <property type="entry name" value="Hlx-hairpin-Hlx_DNA-bd_motif"/>
</dbReference>
<dbReference type="GO" id="GO:0003677">
    <property type="term" value="F:DNA binding"/>
    <property type="evidence" value="ECO:0007669"/>
    <property type="project" value="InterPro"/>
</dbReference>
<dbReference type="SUPFAM" id="SSF52113">
    <property type="entry name" value="BRCT domain"/>
    <property type="match status" value="1"/>
</dbReference>
<reference evidence="14" key="1">
    <citation type="submission" date="2020-10" db="EMBL/GenBank/DDBJ databases">
        <authorList>
            <person name="Gilroy R."/>
        </authorList>
    </citation>
    <scope>NUCLEOTIDE SEQUENCE</scope>
    <source>
        <strain evidence="14">23406</strain>
    </source>
</reference>
<feature type="binding site" evidence="12">
    <location>
        <position position="129"/>
    </location>
    <ligand>
        <name>NAD(+)</name>
        <dbReference type="ChEBI" id="CHEBI:57540"/>
    </ligand>
</feature>
<evidence type="ECO:0000256" key="6">
    <source>
        <dbReference type="ARBA" id="ARBA00022833"/>
    </source>
</evidence>
<evidence type="ECO:0000256" key="10">
    <source>
        <dbReference type="ARBA" id="ARBA00023211"/>
    </source>
</evidence>
<dbReference type="Pfam" id="PF03120">
    <property type="entry name" value="OB_DNA_ligase"/>
    <property type="match status" value="1"/>
</dbReference>
<dbReference type="CDD" id="cd00114">
    <property type="entry name" value="LIGANc"/>
    <property type="match status" value="1"/>
</dbReference>
<feature type="active site" description="N6-AMP-lysine intermediate" evidence="12">
    <location>
        <position position="108"/>
    </location>
</feature>
<dbReference type="AlphaFoldDB" id="A0A9D1NAQ0"/>
<dbReference type="PANTHER" id="PTHR23389:SF9">
    <property type="entry name" value="DNA LIGASE"/>
    <property type="match status" value="1"/>
</dbReference>
<feature type="binding site" evidence="12">
    <location>
        <position position="106"/>
    </location>
    <ligand>
        <name>NAD(+)</name>
        <dbReference type="ChEBI" id="CHEBI:57540"/>
    </ligand>
</feature>
<dbReference type="HAMAP" id="MF_01588">
    <property type="entry name" value="DNA_ligase_A"/>
    <property type="match status" value="1"/>
</dbReference>
<dbReference type="Pfam" id="PF12826">
    <property type="entry name" value="HHH_2"/>
    <property type="match status" value="1"/>
</dbReference>
<dbReference type="EMBL" id="DVOH01000010">
    <property type="protein sequence ID" value="HIU99623.1"/>
    <property type="molecule type" value="Genomic_DNA"/>
</dbReference>
<gene>
    <name evidence="12 14" type="primary">ligA</name>
    <name evidence="14" type="ORF">IAB14_00750</name>
</gene>
<dbReference type="GO" id="GO:0005829">
    <property type="term" value="C:cytosol"/>
    <property type="evidence" value="ECO:0007669"/>
    <property type="project" value="TreeGrafter"/>
</dbReference>
<keyword evidence="3 12" id="KW-0235">DNA replication</keyword>
<name>A0A9D1NAQ0_9FIRM</name>
<dbReference type="Gene3D" id="2.40.50.140">
    <property type="entry name" value="Nucleic acid-binding proteins"/>
    <property type="match status" value="1"/>
</dbReference>
<dbReference type="InterPro" id="IPR012340">
    <property type="entry name" value="NA-bd_OB-fold"/>
</dbReference>
<evidence type="ECO:0000256" key="7">
    <source>
        <dbReference type="ARBA" id="ARBA00022842"/>
    </source>
</evidence>
<keyword evidence="7 12" id="KW-0460">Magnesium</keyword>
<evidence type="ECO:0000256" key="8">
    <source>
        <dbReference type="ARBA" id="ARBA00023027"/>
    </source>
</evidence>
<feature type="binding site" evidence="12">
    <location>
        <position position="413"/>
    </location>
    <ligand>
        <name>Zn(2+)</name>
        <dbReference type="ChEBI" id="CHEBI:29105"/>
    </ligand>
</feature>
<dbReference type="InterPro" id="IPR041663">
    <property type="entry name" value="DisA/LigA_HHH"/>
</dbReference>
<comment type="caution">
    <text evidence="14">The sequence shown here is derived from an EMBL/GenBank/DDBJ whole genome shotgun (WGS) entry which is preliminary data.</text>
</comment>
<dbReference type="InterPro" id="IPR004150">
    <property type="entry name" value="NAD_DNA_ligase_OB"/>
</dbReference>
<dbReference type="GO" id="GO:0006281">
    <property type="term" value="P:DNA repair"/>
    <property type="evidence" value="ECO:0007669"/>
    <property type="project" value="UniProtKB-KW"/>
</dbReference>
<feature type="binding site" evidence="12">
    <location>
        <position position="391"/>
    </location>
    <ligand>
        <name>Zn(2+)</name>
        <dbReference type="ChEBI" id="CHEBI:29105"/>
    </ligand>
</feature>
<dbReference type="Pfam" id="PF14520">
    <property type="entry name" value="HHH_5"/>
    <property type="match status" value="1"/>
</dbReference>
<dbReference type="SUPFAM" id="SSF56091">
    <property type="entry name" value="DNA ligase/mRNA capping enzyme, catalytic domain"/>
    <property type="match status" value="1"/>
</dbReference>
<dbReference type="InterPro" id="IPR013840">
    <property type="entry name" value="DNAligase_N"/>
</dbReference>
<evidence type="ECO:0000256" key="2">
    <source>
        <dbReference type="ARBA" id="ARBA00022598"/>
    </source>
</evidence>
<evidence type="ECO:0000313" key="14">
    <source>
        <dbReference type="EMBL" id="HIU99623.1"/>
    </source>
</evidence>
<evidence type="ECO:0000256" key="9">
    <source>
        <dbReference type="ARBA" id="ARBA00023204"/>
    </source>
</evidence>
<comment type="function">
    <text evidence="1 12">DNA ligase that catalyzes the formation of phosphodiester linkages between 5'-phosphoryl and 3'-hydroxyl groups in double-stranded DNA using NAD as a coenzyme and as the energy source for the reaction. It is essential for DNA replication and repair of damaged DNA.</text>
</comment>
<dbReference type="PROSITE" id="PS50172">
    <property type="entry name" value="BRCT"/>
    <property type="match status" value="1"/>
</dbReference>
<keyword evidence="4 12" id="KW-0479">Metal-binding</keyword>
<dbReference type="GO" id="GO:0006260">
    <property type="term" value="P:DNA replication"/>
    <property type="evidence" value="ECO:0007669"/>
    <property type="project" value="UniProtKB-KW"/>
</dbReference>
<dbReference type="Pfam" id="PF00533">
    <property type="entry name" value="BRCT"/>
    <property type="match status" value="1"/>
</dbReference>
<dbReference type="InterPro" id="IPR001679">
    <property type="entry name" value="DNA_ligase"/>
</dbReference>
<feature type="binding site" evidence="12">
    <location>
        <position position="299"/>
    </location>
    <ligand>
        <name>NAD(+)</name>
        <dbReference type="ChEBI" id="CHEBI:57540"/>
    </ligand>
</feature>
<accession>A0A9D1NAQ0</accession>
<comment type="similarity">
    <text evidence="12">Belongs to the NAD-dependent DNA ligase family. LigA subfamily.</text>
</comment>
<dbReference type="PIRSF" id="PIRSF001604">
    <property type="entry name" value="LigA"/>
    <property type="match status" value="1"/>
</dbReference>
<dbReference type="Gene3D" id="3.30.470.30">
    <property type="entry name" value="DNA ligase/mRNA capping enzyme"/>
    <property type="match status" value="1"/>
</dbReference>
<comment type="catalytic activity">
    <reaction evidence="11 12">
        <text>NAD(+) + (deoxyribonucleotide)n-3'-hydroxyl + 5'-phospho-(deoxyribonucleotide)m = (deoxyribonucleotide)n+m + AMP + beta-nicotinamide D-nucleotide.</text>
        <dbReference type="EC" id="6.5.1.2"/>
    </reaction>
</comment>
<evidence type="ECO:0000256" key="12">
    <source>
        <dbReference type="HAMAP-Rule" id="MF_01588"/>
    </source>
</evidence>
<keyword evidence="10 12" id="KW-0464">Manganese</keyword>
<proteinExistence type="inferred from homology"/>
<reference evidence="14" key="2">
    <citation type="journal article" date="2021" name="PeerJ">
        <title>Extensive microbial diversity within the chicken gut microbiome revealed by metagenomics and culture.</title>
        <authorList>
            <person name="Gilroy R."/>
            <person name="Ravi A."/>
            <person name="Getino M."/>
            <person name="Pursley I."/>
            <person name="Horton D.L."/>
            <person name="Alikhan N.F."/>
            <person name="Baker D."/>
            <person name="Gharbi K."/>
            <person name="Hall N."/>
            <person name="Watson M."/>
            <person name="Adriaenssens E.M."/>
            <person name="Foster-Nyarko E."/>
            <person name="Jarju S."/>
            <person name="Secka A."/>
            <person name="Antonio M."/>
            <person name="Oren A."/>
            <person name="Chaudhuri R.R."/>
            <person name="La Ragione R."/>
            <person name="Hildebrand F."/>
            <person name="Pallen M.J."/>
        </authorList>
    </citation>
    <scope>NUCLEOTIDE SEQUENCE</scope>
    <source>
        <strain evidence="14">23406</strain>
    </source>
</reference>
<organism evidence="14 15">
    <name type="scientific">Candidatus Stercoripulliclostridium merdipullorum</name>
    <dbReference type="NCBI Taxonomy" id="2840952"/>
    <lineage>
        <taxon>Bacteria</taxon>
        <taxon>Bacillati</taxon>
        <taxon>Bacillota</taxon>
        <taxon>Clostridia</taxon>
        <taxon>Eubacteriales</taxon>
        <taxon>Candidatus Stercoripulliclostridium</taxon>
    </lineage>
</organism>
<dbReference type="Proteomes" id="UP000886891">
    <property type="component" value="Unassembled WGS sequence"/>
</dbReference>
<keyword evidence="5 12" id="KW-0227">DNA damage</keyword>
<dbReference type="EC" id="6.5.1.2" evidence="12"/>
<evidence type="ECO:0000256" key="5">
    <source>
        <dbReference type="ARBA" id="ARBA00022763"/>
    </source>
</evidence>
<dbReference type="NCBIfam" id="NF005932">
    <property type="entry name" value="PRK07956.1"/>
    <property type="match status" value="1"/>
</dbReference>
<evidence type="ECO:0000256" key="3">
    <source>
        <dbReference type="ARBA" id="ARBA00022705"/>
    </source>
</evidence>
<dbReference type="SMART" id="SM00278">
    <property type="entry name" value="HhH1"/>
    <property type="match status" value="4"/>
</dbReference>
<dbReference type="GO" id="GO:0046872">
    <property type="term" value="F:metal ion binding"/>
    <property type="evidence" value="ECO:0007669"/>
    <property type="project" value="UniProtKB-KW"/>
</dbReference>
<feature type="binding site" evidence="12">
    <location>
        <begin position="76"/>
        <end position="77"/>
    </location>
    <ligand>
        <name>NAD(+)</name>
        <dbReference type="ChEBI" id="CHEBI:57540"/>
    </ligand>
</feature>
<evidence type="ECO:0000259" key="13">
    <source>
        <dbReference type="PROSITE" id="PS50172"/>
    </source>
</evidence>
<feature type="domain" description="BRCT" evidence="13">
    <location>
        <begin position="571"/>
        <end position="651"/>
    </location>
</feature>
<feature type="binding site" evidence="12">
    <location>
        <position position="275"/>
    </location>
    <ligand>
        <name>NAD(+)</name>
        <dbReference type="ChEBI" id="CHEBI:57540"/>
    </ligand>
</feature>
<feature type="binding site" evidence="12">
    <location>
        <position position="394"/>
    </location>
    <ligand>
        <name>Zn(2+)</name>
        <dbReference type="ChEBI" id="CHEBI:29105"/>
    </ligand>
</feature>
<evidence type="ECO:0000313" key="15">
    <source>
        <dbReference type="Proteomes" id="UP000886891"/>
    </source>
</evidence>
<keyword evidence="8 12" id="KW-0520">NAD</keyword>
<dbReference type="SMART" id="SM00292">
    <property type="entry name" value="BRCT"/>
    <property type="match status" value="1"/>
</dbReference>
<dbReference type="SUPFAM" id="SSF47781">
    <property type="entry name" value="RuvA domain 2-like"/>
    <property type="match status" value="1"/>
</dbReference>
<dbReference type="PANTHER" id="PTHR23389">
    <property type="entry name" value="CHROMOSOME TRANSMISSION FIDELITY FACTOR 18"/>
    <property type="match status" value="1"/>
</dbReference>
<dbReference type="SMART" id="SM00532">
    <property type="entry name" value="LIGANc"/>
    <property type="match status" value="1"/>
</dbReference>
<comment type="cofactor">
    <cofactor evidence="12">
        <name>Mg(2+)</name>
        <dbReference type="ChEBI" id="CHEBI:18420"/>
    </cofactor>
    <cofactor evidence="12">
        <name>Mn(2+)</name>
        <dbReference type="ChEBI" id="CHEBI:29035"/>
    </cofactor>
</comment>
<sequence>MERMRELVDLLNRYAYQYYVLDEPTVSDAEYDALYDELVALEKELVFVLPDSPTLRVGGAPLKGFATQKHRTKLYSLDKVKTPEELAGYFDRLRKSVGTLPELTVELKFDGLTLSIAYEDGKLIRAVTRGDGETGEVVTEQVRTIRTVPLTIPFKGYVEVQGEGIMKYSSFDQYNKTAEVPLKNPRNAVAGAIRNLDPAVTAKRKLDFFAYNLGEYHGITFETQEEIHRFLQENGFLTDDRFWVVATPEEAQKRLDEIEAERSSLDFLIDGAVLKVNRLSLRDELGYTQKAPRWAIAYKFRALEATTVLQEVKWQVSRSAKLNPLAILEPVDLSGVTVQRATLNNISDIQKKGIKIGDRVLVRRSNDVIPEIMGVYQAAENGVEIVPPSVCPACGAPTKQNGVFLYCTNPEGCAPRIVSMLDHFASKPCMNIEGFSEKTAEQLYNECGVRTPDALYDLTESDLLSLDGFKEKKAANLIAAIERSKRVSTGAFLFALGIPTIGKKAAHALAMRFGSVDAVAGATAEELTAMDDFGAVMAENVRAFFADPVRRAIVERLLKKGVNPLPETEDTGEGVFSGKTVVITGVLDAYKRSAAQKLIAERGGKIADSVTRSVNLVVAGRDAGSKLDKAQKLGLEIIDEAEFLRRLEAEM</sequence>
<dbReference type="Gene3D" id="1.10.150.20">
    <property type="entry name" value="5' to 3' exonuclease, C-terminal subdomain"/>
    <property type="match status" value="2"/>
</dbReference>
<dbReference type="Gene3D" id="3.40.50.10190">
    <property type="entry name" value="BRCT domain"/>
    <property type="match status" value="1"/>
</dbReference>
<dbReference type="Gene3D" id="1.10.287.610">
    <property type="entry name" value="Helix hairpin bin"/>
    <property type="match status" value="1"/>
</dbReference>
<feature type="binding site" evidence="12">
    <location>
        <position position="163"/>
    </location>
    <ligand>
        <name>NAD(+)</name>
        <dbReference type="ChEBI" id="CHEBI:57540"/>
    </ligand>
</feature>
<dbReference type="Pfam" id="PF01653">
    <property type="entry name" value="DNA_ligase_aden"/>
    <property type="match status" value="1"/>
</dbReference>
<dbReference type="SUPFAM" id="SSF50249">
    <property type="entry name" value="Nucleic acid-binding proteins"/>
    <property type="match status" value="1"/>
</dbReference>
<dbReference type="InterPro" id="IPR013839">
    <property type="entry name" value="DNAligase_adenylation"/>
</dbReference>
<keyword evidence="2 12" id="KW-0436">Ligase</keyword>
<evidence type="ECO:0000256" key="1">
    <source>
        <dbReference type="ARBA" id="ARBA00004067"/>
    </source>
</evidence>
<dbReference type="CDD" id="cd17748">
    <property type="entry name" value="BRCT_DNA_ligase_like"/>
    <property type="match status" value="1"/>
</dbReference>
<protein>
    <recommendedName>
        <fullName evidence="12">DNA ligase</fullName>
        <ecNumber evidence="12">6.5.1.2</ecNumber>
    </recommendedName>
    <alternativeName>
        <fullName evidence="12">Polydeoxyribonucleotide synthase [NAD(+)]</fullName>
    </alternativeName>
</protein>
<keyword evidence="6 12" id="KW-0862">Zinc</keyword>
<dbReference type="InterPro" id="IPR036420">
    <property type="entry name" value="BRCT_dom_sf"/>
</dbReference>
<dbReference type="InterPro" id="IPR001357">
    <property type="entry name" value="BRCT_dom"/>
</dbReference>
<feature type="binding site" evidence="12">
    <location>
        <begin position="28"/>
        <end position="32"/>
    </location>
    <ligand>
        <name>NAD(+)</name>
        <dbReference type="ChEBI" id="CHEBI:57540"/>
    </ligand>
</feature>
<dbReference type="GO" id="GO:0003911">
    <property type="term" value="F:DNA ligase (NAD+) activity"/>
    <property type="evidence" value="ECO:0007669"/>
    <property type="project" value="UniProtKB-UniRule"/>
</dbReference>
<keyword evidence="9 12" id="KW-0234">DNA repair</keyword>
<evidence type="ECO:0000256" key="4">
    <source>
        <dbReference type="ARBA" id="ARBA00022723"/>
    </source>
</evidence>
<evidence type="ECO:0000256" key="11">
    <source>
        <dbReference type="ARBA" id="ARBA00034005"/>
    </source>
</evidence>
<feature type="binding site" evidence="12">
    <location>
        <position position="407"/>
    </location>
    <ligand>
        <name>Zn(2+)</name>
        <dbReference type="ChEBI" id="CHEBI:29105"/>
    </ligand>
</feature>